<reference evidence="2" key="1">
    <citation type="journal article" date="2023" name="Comput. Struct. Biotechnol. J.">
        <title>Discovery of a novel marine Bacteroidetes with a rich repertoire of carbohydrate-active enzymes.</title>
        <authorList>
            <person name="Chen B."/>
            <person name="Liu G."/>
            <person name="Chen Q."/>
            <person name="Wang H."/>
            <person name="Liu L."/>
            <person name="Tang K."/>
        </authorList>
    </citation>
    <scope>NUCLEOTIDE SEQUENCE</scope>
    <source>
        <strain evidence="2">TK19036</strain>
    </source>
</reference>
<evidence type="ECO:0000256" key="1">
    <source>
        <dbReference type="SAM" id="Coils"/>
    </source>
</evidence>
<feature type="coiled-coil region" evidence="1">
    <location>
        <begin position="4"/>
        <end position="59"/>
    </location>
</feature>
<name>A0AA49GRP4_9BACT</name>
<dbReference type="Gene3D" id="1.10.287.1490">
    <property type="match status" value="1"/>
</dbReference>
<dbReference type="AlphaFoldDB" id="A0AA49GRP4"/>
<proteinExistence type="predicted"/>
<organism evidence="2">
    <name type="scientific">Roseihalotalea indica</name>
    <dbReference type="NCBI Taxonomy" id="2867963"/>
    <lineage>
        <taxon>Bacteria</taxon>
        <taxon>Pseudomonadati</taxon>
        <taxon>Bacteroidota</taxon>
        <taxon>Cytophagia</taxon>
        <taxon>Cytophagales</taxon>
        <taxon>Catalimonadaceae</taxon>
        <taxon>Roseihalotalea</taxon>
    </lineage>
</organism>
<sequence>MIYSNSLSSEISMLERKIELLLNQHKELRAEIQQAKQENAELRSVLAAKEEEINDFQKTIKISKLAHYTVADQDETTELKRTINEYIKKIDKCIAHLSQ</sequence>
<gene>
    <name evidence="2" type="ORF">K4G66_11815</name>
</gene>
<evidence type="ECO:0000313" key="2">
    <source>
        <dbReference type="EMBL" id="WKN39377.1"/>
    </source>
</evidence>
<keyword evidence="1" id="KW-0175">Coiled coil</keyword>
<reference evidence="2" key="2">
    <citation type="journal article" date="2024" name="Antonie Van Leeuwenhoek">
        <title>Roseihalotalea indica gen. nov., sp. nov., a halophilic Bacteroidetes from mesopelagic Southwest Indian Ocean with higher carbohydrate metabolic potential.</title>
        <authorList>
            <person name="Chen B."/>
            <person name="Zhang M."/>
            <person name="Lin D."/>
            <person name="Ye J."/>
            <person name="Tang K."/>
        </authorList>
    </citation>
    <scope>NUCLEOTIDE SEQUENCE</scope>
    <source>
        <strain evidence="2">TK19036</strain>
    </source>
</reference>
<accession>A0AA49GRP4</accession>
<dbReference type="EMBL" id="CP120682">
    <property type="protein sequence ID" value="WKN39377.1"/>
    <property type="molecule type" value="Genomic_DNA"/>
</dbReference>
<protein>
    <submittedName>
        <fullName evidence="2">Uncharacterized protein</fullName>
    </submittedName>
</protein>